<feature type="domain" description="HTH gntR-type" evidence="6">
    <location>
        <begin position="10"/>
        <end position="78"/>
    </location>
</feature>
<dbReference type="Gene3D" id="3.40.640.10">
    <property type="entry name" value="Type I PLP-dependent aspartate aminotransferase-like (Major domain)"/>
    <property type="match status" value="1"/>
</dbReference>
<dbReference type="CDD" id="cd07377">
    <property type="entry name" value="WHTH_GntR"/>
    <property type="match status" value="1"/>
</dbReference>
<keyword evidence="7" id="KW-0808">Transferase</keyword>
<organism evidence="7 8">
    <name type="scientific">Desulfovibrio intestinalis</name>
    <dbReference type="NCBI Taxonomy" id="58621"/>
    <lineage>
        <taxon>Bacteria</taxon>
        <taxon>Pseudomonadati</taxon>
        <taxon>Thermodesulfobacteriota</taxon>
        <taxon>Desulfovibrionia</taxon>
        <taxon>Desulfovibrionales</taxon>
        <taxon>Desulfovibrionaceae</taxon>
        <taxon>Desulfovibrio</taxon>
    </lineage>
</organism>
<dbReference type="AlphaFoldDB" id="A0A7W8FHH0"/>
<dbReference type="PANTHER" id="PTHR46577:SF1">
    <property type="entry name" value="HTH-TYPE TRANSCRIPTIONAL REGULATORY PROTEIN GABR"/>
    <property type="match status" value="1"/>
</dbReference>
<evidence type="ECO:0000256" key="5">
    <source>
        <dbReference type="ARBA" id="ARBA00023163"/>
    </source>
</evidence>
<dbReference type="InterPro" id="IPR051446">
    <property type="entry name" value="HTH_trans_reg/aminotransferase"/>
</dbReference>
<dbReference type="CDD" id="cd00609">
    <property type="entry name" value="AAT_like"/>
    <property type="match status" value="1"/>
</dbReference>
<evidence type="ECO:0000256" key="4">
    <source>
        <dbReference type="ARBA" id="ARBA00023125"/>
    </source>
</evidence>
<dbReference type="InterPro" id="IPR036390">
    <property type="entry name" value="WH_DNA-bd_sf"/>
</dbReference>
<dbReference type="SUPFAM" id="SSF46785">
    <property type="entry name" value="Winged helix' DNA-binding domain"/>
    <property type="match status" value="1"/>
</dbReference>
<accession>A0A7W8FHH0</accession>
<dbReference type="InterPro" id="IPR000524">
    <property type="entry name" value="Tscrpt_reg_HTH_GntR"/>
</dbReference>
<dbReference type="PANTHER" id="PTHR46577">
    <property type="entry name" value="HTH-TYPE TRANSCRIPTIONAL REGULATORY PROTEIN GABR"/>
    <property type="match status" value="1"/>
</dbReference>
<protein>
    <submittedName>
        <fullName evidence="7">GntR family transcriptional regulator/MocR family aminotransferase</fullName>
    </submittedName>
</protein>
<sequence length="474" mass="52891">MLKLDATSAMPLFQQIYCQIRADILSGARAEGTRLPSLRAMCKEMQIGKNTVESAYAQLALEGYIAATPGSGYKVNPIYGLLHQMESSPPAPLSPAGNDYAQKINQHYRYNFSYENSDGSTFPNAIWRKLTSQILADDDAASGYSTEMHSYSGAAGYLPLRHQLASYLYRSRGVRCVAEQVIICSGLQPSIMSILRLLQGECSLVALEEPGYHGARAVYECFNISTIAVPVKEDGLDLAVLAKSSARVAHIAPSHQFPTGVIMPISKRMEIMNWAMENESFIIEDDYDSELRYSGRPIPSMQSIDTNGRVIYLGTLSKVLSPGLRMSYMVLPPQLYQRFREIFSNFQCTVPWLEQAVLTRFMAEGHWERHLRKICQQKKKKHDLFVNTVNQLWGERATIHGHNAGLHLLLEFTGGPSEEELVSKAAMAKIKVHPASLLWSDKARCPKNCLFMGYGMLSESDIVSALKMLKAAWC</sequence>
<name>A0A7W8FHH0_9BACT</name>
<reference evidence="7 8" key="1">
    <citation type="submission" date="2020-08" db="EMBL/GenBank/DDBJ databases">
        <title>Genomic Encyclopedia of Type Strains, Phase IV (KMG-IV): sequencing the most valuable type-strain genomes for metagenomic binning, comparative biology and taxonomic classification.</title>
        <authorList>
            <person name="Goeker M."/>
        </authorList>
    </citation>
    <scope>NUCLEOTIDE SEQUENCE [LARGE SCALE GENOMIC DNA]</scope>
    <source>
        <strain evidence="7 8">DSM 11275</strain>
    </source>
</reference>
<dbReference type="GO" id="GO:0030170">
    <property type="term" value="F:pyridoxal phosphate binding"/>
    <property type="evidence" value="ECO:0007669"/>
    <property type="project" value="InterPro"/>
</dbReference>
<dbReference type="InterPro" id="IPR004839">
    <property type="entry name" value="Aminotransferase_I/II_large"/>
</dbReference>
<evidence type="ECO:0000256" key="1">
    <source>
        <dbReference type="ARBA" id="ARBA00005384"/>
    </source>
</evidence>
<keyword evidence="4" id="KW-0238">DNA-binding</keyword>
<comment type="caution">
    <text evidence="7">The sequence shown here is derived from an EMBL/GenBank/DDBJ whole genome shotgun (WGS) entry which is preliminary data.</text>
</comment>
<dbReference type="InterPro" id="IPR036388">
    <property type="entry name" value="WH-like_DNA-bd_sf"/>
</dbReference>
<dbReference type="Pfam" id="PF00392">
    <property type="entry name" value="GntR"/>
    <property type="match status" value="1"/>
</dbReference>
<dbReference type="SUPFAM" id="SSF53383">
    <property type="entry name" value="PLP-dependent transferases"/>
    <property type="match status" value="1"/>
</dbReference>
<dbReference type="Proteomes" id="UP000539075">
    <property type="component" value="Unassembled WGS sequence"/>
</dbReference>
<dbReference type="Pfam" id="PF00155">
    <property type="entry name" value="Aminotran_1_2"/>
    <property type="match status" value="1"/>
</dbReference>
<dbReference type="SMART" id="SM00345">
    <property type="entry name" value="HTH_GNTR"/>
    <property type="match status" value="1"/>
</dbReference>
<keyword evidence="3" id="KW-0805">Transcription regulation</keyword>
<proteinExistence type="inferred from homology"/>
<dbReference type="GO" id="GO:0008483">
    <property type="term" value="F:transaminase activity"/>
    <property type="evidence" value="ECO:0007669"/>
    <property type="project" value="UniProtKB-KW"/>
</dbReference>
<dbReference type="EMBL" id="JACHGO010000005">
    <property type="protein sequence ID" value="MBB5143852.1"/>
    <property type="molecule type" value="Genomic_DNA"/>
</dbReference>
<dbReference type="InterPro" id="IPR015421">
    <property type="entry name" value="PyrdxlP-dep_Trfase_major"/>
</dbReference>
<keyword evidence="7" id="KW-0032">Aminotransferase</keyword>
<dbReference type="RefSeq" id="WP_183719726.1">
    <property type="nucleotide sequence ID" value="NZ_JACHGO010000005.1"/>
</dbReference>
<dbReference type="GO" id="GO:0003700">
    <property type="term" value="F:DNA-binding transcription factor activity"/>
    <property type="evidence" value="ECO:0007669"/>
    <property type="project" value="InterPro"/>
</dbReference>
<gene>
    <name evidence="7" type="ORF">HNQ38_001952</name>
</gene>
<keyword evidence="8" id="KW-1185">Reference proteome</keyword>
<evidence type="ECO:0000256" key="3">
    <source>
        <dbReference type="ARBA" id="ARBA00023015"/>
    </source>
</evidence>
<comment type="similarity">
    <text evidence="1">In the C-terminal section; belongs to the class-I pyridoxal-phosphate-dependent aminotransferase family.</text>
</comment>
<evidence type="ECO:0000313" key="8">
    <source>
        <dbReference type="Proteomes" id="UP000539075"/>
    </source>
</evidence>
<keyword evidence="2" id="KW-0663">Pyridoxal phosphate</keyword>
<dbReference type="PROSITE" id="PS50949">
    <property type="entry name" value="HTH_GNTR"/>
    <property type="match status" value="1"/>
</dbReference>
<evidence type="ECO:0000259" key="6">
    <source>
        <dbReference type="PROSITE" id="PS50949"/>
    </source>
</evidence>
<evidence type="ECO:0000256" key="2">
    <source>
        <dbReference type="ARBA" id="ARBA00022898"/>
    </source>
</evidence>
<dbReference type="GO" id="GO:0003677">
    <property type="term" value="F:DNA binding"/>
    <property type="evidence" value="ECO:0007669"/>
    <property type="project" value="UniProtKB-KW"/>
</dbReference>
<evidence type="ECO:0000313" key="7">
    <source>
        <dbReference type="EMBL" id="MBB5143852.1"/>
    </source>
</evidence>
<dbReference type="Gene3D" id="1.10.10.10">
    <property type="entry name" value="Winged helix-like DNA-binding domain superfamily/Winged helix DNA-binding domain"/>
    <property type="match status" value="1"/>
</dbReference>
<dbReference type="InterPro" id="IPR015424">
    <property type="entry name" value="PyrdxlP-dep_Trfase"/>
</dbReference>
<keyword evidence="5" id="KW-0804">Transcription</keyword>